<dbReference type="Gramene" id="OE9A050183T1">
    <property type="protein sequence ID" value="OE9A050183C1"/>
    <property type="gene ID" value="OE9A050183"/>
</dbReference>
<keyword evidence="4" id="KW-1185">Reference proteome</keyword>
<gene>
    <name evidence="3" type="ORF">OLEA9_A050183</name>
</gene>
<dbReference type="OrthoDB" id="10020961at2759"/>
<dbReference type="SUPFAM" id="SSF52540">
    <property type="entry name" value="P-loop containing nucleoside triphosphate hydrolases"/>
    <property type="match status" value="1"/>
</dbReference>
<dbReference type="AlphaFoldDB" id="A0A8S0VFU8"/>
<keyword evidence="1" id="KW-0479">Metal-binding</keyword>
<sequence>MGNKKTLVLREIPEDGVKKHISNKESLAACDVAIFVYDSSSEYSLRRTSELLVDVTKQGEESGFNMPCLLAAAKHDLGSYPLASGYERVSKGIQLLLNPTSLLLELMQ</sequence>
<protein>
    <submittedName>
        <fullName evidence="3">Mitochondrial Rho GTPase 2-like</fullName>
    </submittedName>
</protein>
<comment type="caution">
    <text evidence="3">The sequence shown here is derived from an EMBL/GenBank/DDBJ whole genome shotgun (WGS) entry which is preliminary data.</text>
</comment>
<organism evidence="3 4">
    <name type="scientific">Olea europaea subsp. europaea</name>
    <dbReference type="NCBI Taxonomy" id="158383"/>
    <lineage>
        <taxon>Eukaryota</taxon>
        <taxon>Viridiplantae</taxon>
        <taxon>Streptophyta</taxon>
        <taxon>Embryophyta</taxon>
        <taxon>Tracheophyta</taxon>
        <taxon>Spermatophyta</taxon>
        <taxon>Magnoliopsida</taxon>
        <taxon>eudicotyledons</taxon>
        <taxon>Gunneridae</taxon>
        <taxon>Pentapetalae</taxon>
        <taxon>asterids</taxon>
        <taxon>lamiids</taxon>
        <taxon>Lamiales</taxon>
        <taxon>Oleaceae</taxon>
        <taxon>Oleeae</taxon>
        <taxon>Olea</taxon>
    </lineage>
</organism>
<evidence type="ECO:0000256" key="1">
    <source>
        <dbReference type="ARBA" id="ARBA00022723"/>
    </source>
</evidence>
<dbReference type="EMBL" id="CACTIH010009248">
    <property type="protein sequence ID" value="CAA3028310.1"/>
    <property type="molecule type" value="Genomic_DNA"/>
</dbReference>
<dbReference type="PANTHER" id="PTHR46819">
    <property type="entry name" value="EF-HAND CALCIUM-BINDING DOMAIN-CONTAINING PROTEIN 7"/>
    <property type="match status" value="1"/>
</dbReference>
<dbReference type="InterPro" id="IPR052266">
    <property type="entry name" value="Miro-EF-hand_domain"/>
</dbReference>
<evidence type="ECO:0000313" key="4">
    <source>
        <dbReference type="Proteomes" id="UP000594638"/>
    </source>
</evidence>
<evidence type="ECO:0000313" key="3">
    <source>
        <dbReference type="EMBL" id="CAA3028310.1"/>
    </source>
</evidence>
<keyword evidence="2" id="KW-0677">Repeat</keyword>
<proteinExistence type="predicted"/>
<dbReference type="GO" id="GO:0046872">
    <property type="term" value="F:metal ion binding"/>
    <property type="evidence" value="ECO:0007669"/>
    <property type="project" value="UniProtKB-KW"/>
</dbReference>
<accession>A0A8S0VFU8</accession>
<evidence type="ECO:0000256" key="2">
    <source>
        <dbReference type="ARBA" id="ARBA00022737"/>
    </source>
</evidence>
<reference evidence="3 4" key="1">
    <citation type="submission" date="2019-12" db="EMBL/GenBank/DDBJ databases">
        <authorList>
            <person name="Alioto T."/>
            <person name="Alioto T."/>
            <person name="Gomez Garrido J."/>
        </authorList>
    </citation>
    <scope>NUCLEOTIDE SEQUENCE [LARGE SCALE GENOMIC DNA]</scope>
</reference>
<dbReference type="Gene3D" id="3.40.50.300">
    <property type="entry name" value="P-loop containing nucleotide triphosphate hydrolases"/>
    <property type="match status" value="1"/>
</dbReference>
<dbReference type="PANTHER" id="PTHR46819:SF1">
    <property type="entry name" value="EF-HAND CALCIUM-BINDING DOMAIN-CONTAINING PROTEIN 7"/>
    <property type="match status" value="1"/>
</dbReference>
<dbReference type="Proteomes" id="UP000594638">
    <property type="component" value="Unassembled WGS sequence"/>
</dbReference>
<dbReference type="InterPro" id="IPR027417">
    <property type="entry name" value="P-loop_NTPase"/>
</dbReference>
<name>A0A8S0VFU8_OLEEU</name>